<organism evidence="2 3">
    <name type="scientific">Streptomyces spinosisporus</name>
    <dbReference type="NCBI Taxonomy" id="2927582"/>
    <lineage>
        <taxon>Bacteria</taxon>
        <taxon>Bacillati</taxon>
        <taxon>Actinomycetota</taxon>
        <taxon>Actinomycetes</taxon>
        <taxon>Kitasatosporales</taxon>
        <taxon>Streptomycetaceae</taxon>
        <taxon>Streptomyces</taxon>
    </lineage>
</organism>
<dbReference type="EMBL" id="JALDAX010000006">
    <property type="protein sequence ID" value="MCI3241807.1"/>
    <property type="molecule type" value="Genomic_DNA"/>
</dbReference>
<proteinExistence type="predicted"/>
<accession>A0ABS9XJN1</accession>
<sequence>MVDAVEDTGAVACLHTTAKVGQDLTPVVVRLPGRPTRGKGAALRVTVRPDAVHCFSADTGARFGHEQNTTSLRVQPPQDATR</sequence>
<keyword evidence="3" id="KW-1185">Reference proteome</keyword>
<reference evidence="2" key="1">
    <citation type="submission" date="2022-03" db="EMBL/GenBank/DDBJ databases">
        <title>Streptomyces 7R015 and 7R016 isolated from Barleria lupulina in Thailand.</title>
        <authorList>
            <person name="Kanchanasin P."/>
            <person name="Phongsopitanun W."/>
            <person name="Tanasupawat S."/>
        </authorList>
    </citation>
    <scope>NUCLEOTIDE SEQUENCE</scope>
    <source>
        <strain evidence="2">7R016</strain>
    </source>
</reference>
<feature type="region of interest" description="Disordered" evidence="1">
    <location>
        <begin position="62"/>
        <end position="82"/>
    </location>
</feature>
<protein>
    <recommendedName>
        <fullName evidence="4">Transport-associated OB type 2 domain-containing protein</fullName>
    </recommendedName>
</protein>
<dbReference type="RefSeq" id="WP_242710431.1">
    <property type="nucleotide sequence ID" value="NZ_JALDAX010000006.1"/>
</dbReference>
<evidence type="ECO:0008006" key="4">
    <source>
        <dbReference type="Google" id="ProtNLM"/>
    </source>
</evidence>
<evidence type="ECO:0000313" key="3">
    <source>
        <dbReference type="Proteomes" id="UP001165270"/>
    </source>
</evidence>
<evidence type="ECO:0000313" key="2">
    <source>
        <dbReference type="EMBL" id="MCI3241807.1"/>
    </source>
</evidence>
<dbReference type="SUPFAM" id="SSF50331">
    <property type="entry name" value="MOP-like"/>
    <property type="match status" value="1"/>
</dbReference>
<name>A0ABS9XJN1_9ACTN</name>
<feature type="compositionally biased region" description="Polar residues" evidence="1">
    <location>
        <begin position="66"/>
        <end position="82"/>
    </location>
</feature>
<dbReference type="Proteomes" id="UP001165270">
    <property type="component" value="Unassembled WGS sequence"/>
</dbReference>
<comment type="caution">
    <text evidence="2">The sequence shown here is derived from an EMBL/GenBank/DDBJ whole genome shotgun (WGS) entry which is preliminary data.</text>
</comment>
<evidence type="ECO:0000256" key="1">
    <source>
        <dbReference type="SAM" id="MobiDB-lite"/>
    </source>
</evidence>
<gene>
    <name evidence="2" type="ORF">MQN93_18980</name>
</gene>
<dbReference type="InterPro" id="IPR008995">
    <property type="entry name" value="Mo/tungstate-bd_C_term_dom"/>
</dbReference>